<proteinExistence type="predicted"/>
<dbReference type="EMBL" id="LR796644">
    <property type="protein sequence ID" value="CAB4156766.1"/>
    <property type="molecule type" value="Genomic_DNA"/>
</dbReference>
<dbReference type="EMBL" id="LR798395">
    <property type="protein sequence ID" value="CAB5229009.1"/>
    <property type="molecule type" value="Genomic_DNA"/>
</dbReference>
<evidence type="ECO:0000313" key="10">
    <source>
        <dbReference type="EMBL" id="CAB4217636.1"/>
    </source>
</evidence>
<dbReference type="EMBL" id="LR798341">
    <property type="protein sequence ID" value="CAB5225097.1"/>
    <property type="molecule type" value="Genomic_DNA"/>
</dbReference>
<dbReference type="EMBL" id="LR797395">
    <property type="protein sequence ID" value="CAB4213052.1"/>
    <property type="molecule type" value="Genomic_DNA"/>
</dbReference>
<dbReference type="EMBL" id="LR796878">
    <property type="protein sequence ID" value="CAB4172255.1"/>
    <property type="molecule type" value="Genomic_DNA"/>
</dbReference>
<evidence type="ECO:0000313" key="1">
    <source>
        <dbReference type="EMBL" id="CAB4145183.1"/>
    </source>
</evidence>
<dbReference type="EMBL" id="LR796698">
    <property type="protein sequence ID" value="CAB4160038.1"/>
    <property type="molecule type" value="Genomic_DNA"/>
</dbReference>
<dbReference type="EMBL" id="LR796762">
    <property type="protein sequence ID" value="CAB4164907.1"/>
    <property type="molecule type" value="Genomic_DNA"/>
</dbReference>
<dbReference type="EMBL" id="LR797177">
    <property type="protein sequence ID" value="CAB4191365.1"/>
    <property type="molecule type" value="Genomic_DNA"/>
</dbReference>
<dbReference type="EMBL" id="LR797452">
    <property type="protein sequence ID" value="CAB4217636.1"/>
    <property type="molecule type" value="Genomic_DNA"/>
</dbReference>
<evidence type="ECO:0000313" key="6">
    <source>
        <dbReference type="EMBL" id="CAB4178419.1"/>
    </source>
</evidence>
<evidence type="ECO:0000313" key="8">
    <source>
        <dbReference type="EMBL" id="CAB4199734.1"/>
    </source>
</evidence>
<accession>A0A6J5PSN8</accession>
<reference evidence="5" key="1">
    <citation type="submission" date="2020-05" db="EMBL/GenBank/DDBJ databases">
        <authorList>
            <person name="Chiriac C."/>
            <person name="Salcher M."/>
            <person name="Ghai R."/>
            <person name="Kavagutti S V."/>
        </authorList>
    </citation>
    <scope>NUCLEOTIDE SEQUENCE</scope>
</reference>
<protein>
    <submittedName>
        <fullName evidence="5">Uncharacterized protein</fullName>
    </submittedName>
</protein>
<organism evidence="5">
    <name type="scientific">uncultured Caudovirales phage</name>
    <dbReference type="NCBI Taxonomy" id="2100421"/>
    <lineage>
        <taxon>Viruses</taxon>
        <taxon>Duplodnaviria</taxon>
        <taxon>Heunggongvirae</taxon>
        <taxon>Uroviricota</taxon>
        <taxon>Caudoviricetes</taxon>
        <taxon>Peduoviridae</taxon>
        <taxon>Maltschvirus</taxon>
        <taxon>Maltschvirus maltsch</taxon>
    </lineage>
</organism>
<dbReference type="EMBL" id="LR796443">
    <property type="protein sequence ID" value="CAB4145183.1"/>
    <property type="molecule type" value="Genomic_DNA"/>
</dbReference>
<evidence type="ECO:0000313" key="11">
    <source>
        <dbReference type="EMBL" id="CAB5225097.1"/>
    </source>
</evidence>
<evidence type="ECO:0000313" key="12">
    <source>
        <dbReference type="EMBL" id="CAB5229009.1"/>
    </source>
</evidence>
<dbReference type="EMBL" id="LR796961">
    <property type="protein sequence ID" value="CAB4178419.1"/>
    <property type="molecule type" value="Genomic_DNA"/>
</dbReference>
<evidence type="ECO:0000313" key="4">
    <source>
        <dbReference type="EMBL" id="CAB4164907.1"/>
    </source>
</evidence>
<evidence type="ECO:0000313" key="3">
    <source>
        <dbReference type="EMBL" id="CAB4160038.1"/>
    </source>
</evidence>
<name>A0A6J5PSN8_9CAUD</name>
<evidence type="ECO:0000313" key="2">
    <source>
        <dbReference type="EMBL" id="CAB4156766.1"/>
    </source>
</evidence>
<evidence type="ECO:0000313" key="9">
    <source>
        <dbReference type="EMBL" id="CAB4213052.1"/>
    </source>
</evidence>
<sequence>MFKVIERFFRGFVDQTPLAWQSDEGDLAIHELAVESIKQNLYQSFGKGWEKVIRCDDGWINIVAECHSELLGIDKNYSIYQIKEKFGTLRYYCEPSQSKHKEQFGLIVDKYERKSIKTCEISGASGVLMKKDGYFKTLNQTLGKTLGYEICKVK</sequence>
<evidence type="ECO:0000313" key="7">
    <source>
        <dbReference type="EMBL" id="CAB4191365.1"/>
    </source>
</evidence>
<evidence type="ECO:0000313" key="5">
    <source>
        <dbReference type="EMBL" id="CAB4172255.1"/>
    </source>
</evidence>
<gene>
    <name evidence="6" type="ORF">UFOVP1002_170</name>
    <name evidence="7" type="ORF">UFOVP1217_24</name>
    <name evidence="8" type="ORF">UFOVP1343_8</name>
    <name evidence="9" type="ORF">UFOVP1438_57</name>
    <name evidence="12" type="ORF">UFOVP1541_127</name>
    <name evidence="10" type="ORF">UFOVP1592_53</name>
    <name evidence="1" type="ORF">UFOVP465_102</name>
    <name evidence="2" type="ORF">UFOVP666_148</name>
    <name evidence="3" type="ORF">UFOVP727_37</name>
    <name evidence="11" type="ORF">UFOVP741_40</name>
    <name evidence="4" type="ORF">UFOVP819_176</name>
    <name evidence="5" type="ORF">UFOVP926_98</name>
</gene>
<dbReference type="EMBL" id="LR797305">
    <property type="protein sequence ID" value="CAB4199734.1"/>
    <property type="molecule type" value="Genomic_DNA"/>
</dbReference>